<reference evidence="11 12" key="1">
    <citation type="submission" date="2015-03" db="EMBL/GenBank/DDBJ databases">
        <title>Comparative genomics of Pseudomonas insights into diversity of traits involved in vanlence and defense.</title>
        <authorList>
            <person name="Qin Y."/>
        </authorList>
    </citation>
    <scope>NUCLEOTIDE SEQUENCE [LARGE SCALE GENOMIC DNA]</scope>
    <source>
        <strain evidence="11 12">C8</strain>
    </source>
</reference>
<feature type="binding site" evidence="9">
    <location>
        <position position="96"/>
    </location>
    <ligand>
        <name>Zn(2+)</name>
        <dbReference type="ChEBI" id="CHEBI:29105"/>
    </ligand>
</feature>
<dbReference type="PANTHER" id="PTHR10173:SF52">
    <property type="entry name" value="METHIONINE-R-SULFOXIDE REDUCTASE B1"/>
    <property type="match status" value="1"/>
</dbReference>
<dbReference type="InterPro" id="IPR011057">
    <property type="entry name" value="Mss4-like_sf"/>
</dbReference>
<evidence type="ECO:0000256" key="3">
    <source>
        <dbReference type="ARBA" id="ARBA00021130"/>
    </source>
</evidence>
<evidence type="ECO:0000256" key="4">
    <source>
        <dbReference type="ARBA" id="ARBA00022723"/>
    </source>
</evidence>
<evidence type="ECO:0000313" key="11">
    <source>
        <dbReference type="EMBL" id="KJZ39137.1"/>
    </source>
</evidence>
<dbReference type="EC" id="1.8.4.12" evidence="2 9"/>
<dbReference type="RefSeq" id="WP_046043423.1">
    <property type="nucleotide sequence ID" value="NZ_LACC01000039.1"/>
</dbReference>
<comment type="similarity">
    <text evidence="1 9">Belongs to the MsrB Met sulfoxide reductase family.</text>
</comment>
<evidence type="ECO:0000256" key="7">
    <source>
        <dbReference type="ARBA" id="ARBA00048488"/>
    </source>
</evidence>
<keyword evidence="6 9" id="KW-0560">Oxidoreductase</keyword>
<sequence>MEKLEKTLEEWKAMLDPEQYNVCRLKGTERPFSGKYNATKTDGIYHCICCSEPLFDSRTKFDSGCGWPSFYAPIGDSAMTEIRDVSHGMIRTEVVCAKCDAHLGHVFPDGPPPTGLRYCINSVCLDLVPRE</sequence>
<dbReference type="GO" id="GO:0008270">
    <property type="term" value="F:zinc ion binding"/>
    <property type="evidence" value="ECO:0007669"/>
    <property type="project" value="UniProtKB-UniRule"/>
</dbReference>
<dbReference type="PATRIC" id="fig|294.132.peg.4461"/>
<accession>A0A0F4T6X4</accession>
<dbReference type="NCBIfam" id="TIGR00357">
    <property type="entry name" value="peptide-methionine (R)-S-oxide reductase MsrB"/>
    <property type="match status" value="1"/>
</dbReference>
<gene>
    <name evidence="9" type="primary">msrB</name>
    <name evidence="11" type="ORF">VC35_25670</name>
</gene>
<dbReference type="Proteomes" id="UP000033588">
    <property type="component" value="Unassembled WGS sequence"/>
</dbReference>
<dbReference type="PANTHER" id="PTHR10173">
    <property type="entry name" value="METHIONINE SULFOXIDE REDUCTASE"/>
    <property type="match status" value="1"/>
</dbReference>
<dbReference type="HAMAP" id="MF_01400">
    <property type="entry name" value="MsrB"/>
    <property type="match status" value="1"/>
</dbReference>
<evidence type="ECO:0000256" key="1">
    <source>
        <dbReference type="ARBA" id="ARBA00007174"/>
    </source>
</evidence>
<name>A0A0F4T6X4_PSEFL</name>
<dbReference type="OrthoDB" id="9785497at2"/>
<keyword evidence="4 9" id="KW-0479">Metal-binding</keyword>
<feature type="active site" description="Nucleophile" evidence="9">
    <location>
        <position position="119"/>
    </location>
</feature>
<evidence type="ECO:0000256" key="9">
    <source>
        <dbReference type="HAMAP-Rule" id="MF_01400"/>
    </source>
</evidence>
<evidence type="ECO:0000259" key="10">
    <source>
        <dbReference type="PROSITE" id="PS51790"/>
    </source>
</evidence>
<evidence type="ECO:0000256" key="6">
    <source>
        <dbReference type="ARBA" id="ARBA00023002"/>
    </source>
</evidence>
<dbReference type="PROSITE" id="PS51790">
    <property type="entry name" value="MSRB"/>
    <property type="match status" value="1"/>
</dbReference>
<dbReference type="AlphaFoldDB" id="A0A0F4T6X4"/>
<keyword evidence="5 9" id="KW-0862">Zinc</keyword>
<dbReference type="GO" id="GO:0005737">
    <property type="term" value="C:cytoplasm"/>
    <property type="evidence" value="ECO:0007669"/>
    <property type="project" value="TreeGrafter"/>
</dbReference>
<comment type="caution">
    <text evidence="11">The sequence shown here is derived from an EMBL/GenBank/DDBJ whole genome shotgun (WGS) entry which is preliminary data.</text>
</comment>
<comment type="cofactor">
    <cofactor evidence="9">
        <name>Zn(2+)</name>
        <dbReference type="ChEBI" id="CHEBI:29105"/>
    </cofactor>
    <text evidence="9">Binds 1 zinc ion per subunit. The zinc ion is important for the structural integrity of the protein.</text>
</comment>
<feature type="binding site" evidence="9">
    <location>
        <position position="50"/>
    </location>
    <ligand>
        <name>Zn(2+)</name>
        <dbReference type="ChEBI" id="CHEBI:29105"/>
    </ligand>
</feature>
<dbReference type="GO" id="GO:0030091">
    <property type="term" value="P:protein repair"/>
    <property type="evidence" value="ECO:0007669"/>
    <property type="project" value="InterPro"/>
</dbReference>
<dbReference type="GO" id="GO:0033743">
    <property type="term" value="F:peptide-methionine (R)-S-oxide reductase activity"/>
    <property type="evidence" value="ECO:0007669"/>
    <property type="project" value="UniProtKB-UniRule"/>
</dbReference>
<dbReference type="EMBL" id="LACC01000039">
    <property type="protein sequence ID" value="KJZ39137.1"/>
    <property type="molecule type" value="Genomic_DNA"/>
</dbReference>
<evidence type="ECO:0000256" key="5">
    <source>
        <dbReference type="ARBA" id="ARBA00022833"/>
    </source>
</evidence>
<organism evidence="11 12">
    <name type="scientific">Pseudomonas fluorescens</name>
    <dbReference type="NCBI Taxonomy" id="294"/>
    <lineage>
        <taxon>Bacteria</taxon>
        <taxon>Pseudomonadati</taxon>
        <taxon>Pseudomonadota</taxon>
        <taxon>Gammaproteobacteria</taxon>
        <taxon>Pseudomonadales</taxon>
        <taxon>Pseudomonadaceae</taxon>
        <taxon>Pseudomonas</taxon>
    </lineage>
</organism>
<protein>
    <recommendedName>
        <fullName evidence="3 9">Peptide methionine sulfoxide reductase MsrB</fullName>
        <ecNumber evidence="2 9">1.8.4.12</ecNumber>
    </recommendedName>
    <alternativeName>
        <fullName evidence="8 9">Peptide-methionine (R)-S-oxide reductase</fullName>
    </alternativeName>
</protein>
<comment type="catalytic activity">
    <reaction evidence="7 9">
        <text>L-methionyl-[protein] + [thioredoxin]-disulfide + H2O = L-methionyl-(R)-S-oxide-[protein] + [thioredoxin]-dithiol</text>
        <dbReference type="Rhea" id="RHEA:24164"/>
        <dbReference type="Rhea" id="RHEA-COMP:10698"/>
        <dbReference type="Rhea" id="RHEA-COMP:10700"/>
        <dbReference type="Rhea" id="RHEA-COMP:12313"/>
        <dbReference type="Rhea" id="RHEA-COMP:12314"/>
        <dbReference type="ChEBI" id="CHEBI:15377"/>
        <dbReference type="ChEBI" id="CHEBI:16044"/>
        <dbReference type="ChEBI" id="CHEBI:29950"/>
        <dbReference type="ChEBI" id="CHEBI:45764"/>
        <dbReference type="ChEBI" id="CHEBI:50058"/>
        <dbReference type="EC" id="1.8.4.12"/>
    </reaction>
</comment>
<dbReference type="InterPro" id="IPR002579">
    <property type="entry name" value="Met_Sox_Rdtase_MsrB_dom"/>
</dbReference>
<dbReference type="Gene3D" id="2.170.150.20">
    <property type="entry name" value="Peptide methionine sulfoxide reductase"/>
    <property type="match status" value="1"/>
</dbReference>
<evidence type="ECO:0000256" key="2">
    <source>
        <dbReference type="ARBA" id="ARBA00012499"/>
    </source>
</evidence>
<feature type="domain" description="MsrB" evidence="10">
    <location>
        <begin position="8"/>
        <end position="130"/>
    </location>
</feature>
<evidence type="ECO:0000313" key="12">
    <source>
        <dbReference type="Proteomes" id="UP000033588"/>
    </source>
</evidence>
<feature type="binding site" evidence="9">
    <location>
        <position position="47"/>
    </location>
    <ligand>
        <name>Zn(2+)</name>
        <dbReference type="ChEBI" id="CHEBI:29105"/>
    </ligand>
</feature>
<dbReference type="FunFam" id="2.170.150.20:FF:000001">
    <property type="entry name" value="Peptide methionine sulfoxide reductase MsrB"/>
    <property type="match status" value="1"/>
</dbReference>
<dbReference type="InterPro" id="IPR028427">
    <property type="entry name" value="Met_Sox_Rdtase_MsrB"/>
</dbReference>
<proteinExistence type="inferred from homology"/>
<feature type="binding site" evidence="9">
    <location>
        <position position="99"/>
    </location>
    <ligand>
        <name>Zn(2+)</name>
        <dbReference type="ChEBI" id="CHEBI:29105"/>
    </ligand>
</feature>
<dbReference type="Pfam" id="PF01641">
    <property type="entry name" value="SelR"/>
    <property type="match status" value="1"/>
</dbReference>
<dbReference type="SUPFAM" id="SSF51316">
    <property type="entry name" value="Mss4-like"/>
    <property type="match status" value="1"/>
</dbReference>
<dbReference type="GO" id="GO:0006979">
    <property type="term" value="P:response to oxidative stress"/>
    <property type="evidence" value="ECO:0007669"/>
    <property type="project" value="InterPro"/>
</dbReference>
<evidence type="ECO:0000256" key="8">
    <source>
        <dbReference type="ARBA" id="ARBA00075819"/>
    </source>
</evidence>